<evidence type="ECO:0000313" key="2">
    <source>
        <dbReference type="EMBL" id="QXJ27113.1"/>
    </source>
</evidence>
<gene>
    <name evidence="3" type="ORF">J5U23_02895</name>
    <name evidence="2" type="ORF">J5U23_p2895</name>
</gene>
<geneLocation type="plasmid" evidence="2 4">
    <name>pB12E5</name>
</geneLocation>
<name>A0A8F5BR80_SACSH</name>
<evidence type="ECO:0000256" key="1">
    <source>
        <dbReference type="SAM" id="MobiDB-lite"/>
    </source>
</evidence>
<evidence type="ECO:0000313" key="4">
    <source>
        <dbReference type="Proteomes" id="UP000694018"/>
    </source>
</evidence>
<sequence length="161" mass="19294">MIKTETSQNIVENTTLNENKPMKKEKKQKNSRINEIILRDTTDEPLPTDPIHVYIEKLIPKIIDQYVKENKRPIRRKDLIEYVFSYDDRMIEYDKVSKHSPAAISFAITRLLKKGRLVRIKYCKEWEGDKCVKFSRKKEYILKEHLQMPEIQEYLKKHGLS</sequence>
<dbReference type="KEGG" id="sshi:J5U23_02895"/>
<dbReference type="AlphaFoldDB" id="A0A8F5BR80"/>
<dbReference type="EMBL" id="CP077716">
    <property type="protein sequence ID" value="QXJ27113.1"/>
    <property type="molecule type" value="Genomic_DNA"/>
</dbReference>
<dbReference type="Proteomes" id="UP000694018">
    <property type="component" value="Chromosome"/>
</dbReference>
<proteinExistence type="predicted"/>
<evidence type="ECO:0000313" key="3">
    <source>
        <dbReference type="EMBL" id="QXJ30006.1"/>
    </source>
</evidence>
<dbReference type="KEGG" id="sshi:J5U23_p2895"/>
<protein>
    <submittedName>
        <fullName evidence="3">Uncharacterized protein</fullName>
    </submittedName>
</protein>
<dbReference type="RefSeq" id="WP_218265764.1">
    <property type="nucleotide sequence ID" value="NZ_CP077716.1"/>
</dbReference>
<feature type="compositionally biased region" description="Polar residues" evidence="1">
    <location>
        <begin position="1"/>
        <end position="16"/>
    </location>
</feature>
<reference evidence="3" key="1">
    <citation type="journal article" date="2021" name="Environ. Microbiol.">
        <title>New insights into the diversity and evolution of the archaeal mobilome from three complete genomes of Saccharolobus shibatae.</title>
        <authorList>
            <person name="Medvedeva S."/>
            <person name="Brandt D."/>
            <person name="Cvirkaite-Krupovic V."/>
            <person name="Liu Y."/>
            <person name="Severinov K."/>
            <person name="Ishino S."/>
            <person name="Ishino Y."/>
            <person name="Prangishvili D."/>
            <person name="Kalinowski J."/>
            <person name="Krupovic M."/>
        </authorList>
    </citation>
    <scope>NUCLEOTIDE SEQUENCE</scope>
    <source>
        <strain evidence="3">B12</strain>
        <plasmid evidence="2">pB12E5</plasmid>
    </source>
</reference>
<dbReference type="Proteomes" id="UP000694018">
    <property type="component" value="Plasmid pB12E5"/>
</dbReference>
<keyword evidence="2" id="KW-0614">Plasmid</keyword>
<feature type="region of interest" description="Disordered" evidence="1">
    <location>
        <begin position="1"/>
        <end position="31"/>
    </location>
</feature>
<dbReference type="GeneID" id="65564369"/>
<organism evidence="3 4">
    <name type="scientific">Saccharolobus shibatae (strain ATCC 51178 / DSM 5389 / JCM 8931 / NBRC 15437 / B12)</name>
    <name type="common">Sulfolobus shibatae</name>
    <dbReference type="NCBI Taxonomy" id="523848"/>
    <lineage>
        <taxon>Archaea</taxon>
        <taxon>Thermoproteota</taxon>
        <taxon>Thermoprotei</taxon>
        <taxon>Sulfolobales</taxon>
        <taxon>Sulfolobaceae</taxon>
        <taxon>Saccharolobus</taxon>
    </lineage>
</organism>
<dbReference type="EMBL" id="CP077717">
    <property type="protein sequence ID" value="QXJ30006.1"/>
    <property type="molecule type" value="Genomic_DNA"/>
</dbReference>
<accession>A0A8F5BR80</accession>